<proteinExistence type="predicted"/>
<reference evidence="1" key="1">
    <citation type="journal article" date="2019" name="Sci. Rep.">
        <title>Draft genome of Tanacetum cinerariifolium, the natural source of mosquito coil.</title>
        <authorList>
            <person name="Yamashiro T."/>
            <person name="Shiraishi A."/>
            <person name="Satake H."/>
            <person name="Nakayama K."/>
        </authorList>
    </citation>
    <scope>NUCLEOTIDE SEQUENCE</scope>
</reference>
<dbReference type="EMBL" id="BKCJ010002643">
    <property type="protein sequence ID" value="GEU49963.1"/>
    <property type="molecule type" value="Genomic_DNA"/>
</dbReference>
<organism evidence="1">
    <name type="scientific">Tanacetum cinerariifolium</name>
    <name type="common">Dalmatian daisy</name>
    <name type="synonym">Chrysanthemum cinerariifolium</name>
    <dbReference type="NCBI Taxonomy" id="118510"/>
    <lineage>
        <taxon>Eukaryota</taxon>
        <taxon>Viridiplantae</taxon>
        <taxon>Streptophyta</taxon>
        <taxon>Embryophyta</taxon>
        <taxon>Tracheophyta</taxon>
        <taxon>Spermatophyta</taxon>
        <taxon>Magnoliopsida</taxon>
        <taxon>eudicotyledons</taxon>
        <taxon>Gunneridae</taxon>
        <taxon>Pentapetalae</taxon>
        <taxon>asterids</taxon>
        <taxon>campanulids</taxon>
        <taxon>Asterales</taxon>
        <taxon>Asteraceae</taxon>
        <taxon>Asteroideae</taxon>
        <taxon>Anthemideae</taxon>
        <taxon>Anthemidinae</taxon>
        <taxon>Tanacetum</taxon>
    </lineage>
</organism>
<evidence type="ECO:0000313" key="1">
    <source>
        <dbReference type="EMBL" id="GEU49963.1"/>
    </source>
</evidence>
<sequence>METEVDLGAELQGRLEEKEEVNAATKEVNAVEPIMFDDEEVTMTMAQTLIKMKAKKARILDEQMAKRLYDEEVEQAAAREKKEQDDFKRAQELQQQYDQKQENINWNVVAEQMQEKHVDNIRKYQSLNRKPISVAQTMKNMIVYLKNMAGYKIAHFKGMTYDQEIHSKGSRSYWKIVRVGGITKAYQSFEDMLKVFDREDLDALWRMVKEKFNTAVPTINKEKALWLELKRLFEPDADDVIWKLQRADFAAEETEGITLSYLCC</sequence>
<dbReference type="AlphaFoldDB" id="A0A6L2KKE7"/>
<gene>
    <name evidence="1" type="ORF">Tci_021941</name>
</gene>
<protein>
    <submittedName>
        <fullName evidence="1">Uncharacterized protein</fullName>
    </submittedName>
</protein>
<comment type="caution">
    <text evidence="1">The sequence shown here is derived from an EMBL/GenBank/DDBJ whole genome shotgun (WGS) entry which is preliminary data.</text>
</comment>
<name>A0A6L2KKE7_TANCI</name>
<accession>A0A6L2KKE7</accession>